<name>A0ABW3IG17_9FLAO</name>
<dbReference type="Gene3D" id="2.40.10.480">
    <property type="match status" value="1"/>
</dbReference>
<organism evidence="2 3">
    <name type="scientific">Salinimicrobium gaetbulicola</name>
    <dbReference type="NCBI Taxonomy" id="999702"/>
    <lineage>
        <taxon>Bacteria</taxon>
        <taxon>Pseudomonadati</taxon>
        <taxon>Bacteroidota</taxon>
        <taxon>Flavobacteriia</taxon>
        <taxon>Flavobacteriales</taxon>
        <taxon>Flavobacteriaceae</taxon>
        <taxon>Salinimicrobium</taxon>
    </lineage>
</organism>
<proteinExistence type="predicted"/>
<dbReference type="EMBL" id="JBHTJP010000035">
    <property type="protein sequence ID" value="MFD0977052.1"/>
    <property type="molecule type" value="Genomic_DNA"/>
</dbReference>
<dbReference type="SUPFAM" id="SSF50998">
    <property type="entry name" value="Quinoprotein alcohol dehydrogenase-like"/>
    <property type="match status" value="2"/>
</dbReference>
<dbReference type="InterPro" id="IPR018391">
    <property type="entry name" value="PQQ_b-propeller_rpt"/>
</dbReference>
<dbReference type="RefSeq" id="WP_380739019.1">
    <property type="nucleotide sequence ID" value="NZ_JBHTJP010000035.1"/>
</dbReference>
<comment type="caution">
    <text evidence="2">The sequence shown here is derived from an EMBL/GenBank/DDBJ whole genome shotgun (WGS) entry which is preliminary data.</text>
</comment>
<feature type="domain" description="Pyrrolo-quinoline quinone repeat" evidence="1">
    <location>
        <begin position="170"/>
        <end position="370"/>
    </location>
</feature>
<accession>A0ABW3IG17</accession>
<dbReference type="InterPro" id="IPR011047">
    <property type="entry name" value="Quinoprotein_ADH-like_sf"/>
</dbReference>
<evidence type="ECO:0000259" key="1">
    <source>
        <dbReference type="Pfam" id="PF13360"/>
    </source>
</evidence>
<reference evidence="3" key="1">
    <citation type="journal article" date="2019" name="Int. J. Syst. Evol. Microbiol.">
        <title>The Global Catalogue of Microorganisms (GCM) 10K type strain sequencing project: providing services to taxonomists for standard genome sequencing and annotation.</title>
        <authorList>
            <consortium name="The Broad Institute Genomics Platform"/>
            <consortium name="The Broad Institute Genome Sequencing Center for Infectious Disease"/>
            <person name="Wu L."/>
            <person name="Ma J."/>
        </authorList>
    </citation>
    <scope>NUCLEOTIDE SEQUENCE [LARGE SCALE GENOMIC DNA]</scope>
    <source>
        <strain evidence="3">CCUG 60898</strain>
    </source>
</reference>
<evidence type="ECO:0000313" key="3">
    <source>
        <dbReference type="Proteomes" id="UP001597100"/>
    </source>
</evidence>
<feature type="domain" description="Pyrrolo-quinoline quinone repeat" evidence="1">
    <location>
        <begin position="55"/>
        <end position="145"/>
    </location>
</feature>
<dbReference type="PANTHER" id="PTHR34512:SF30">
    <property type="entry name" value="OUTER MEMBRANE PROTEIN ASSEMBLY FACTOR BAMB"/>
    <property type="match status" value="1"/>
</dbReference>
<dbReference type="Gene3D" id="2.130.10.10">
    <property type="entry name" value="YVTN repeat-like/Quinoprotein amine dehydrogenase"/>
    <property type="match status" value="1"/>
</dbReference>
<dbReference type="InterPro" id="IPR015943">
    <property type="entry name" value="WD40/YVTN_repeat-like_dom_sf"/>
</dbReference>
<dbReference type="SMART" id="SM00564">
    <property type="entry name" value="PQQ"/>
    <property type="match status" value="8"/>
</dbReference>
<gene>
    <name evidence="2" type="ORF">ACFQ1G_09630</name>
</gene>
<protein>
    <submittedName>
        <fullName evidence="2">PQQ-binding-like beta-propeller repeat protein</fullName>
    </submittedName>
</protein>
<keyword evidence="3" id="KW-1185">Reference proteome</keyword>
<evidence type="ECO:0000313" key="2">
    <source>
        <dbReference type="EMBL" id="MFD0977052.1"/>
    </source>
</evidence>
<dbReference type="PROSITE" id="PS51257">
    <property type="entry name" value="PROKAR_LIPOPROTEIN"/>
    <property type="match status" value="1"/>
</dbReference>
<dbReference type="Proteomes" id="UP001597100">
    <property type="component" value="Unassembled WGS sequence"/>
</dbReference>
<sequence length="449" mass="50281">MKKFILRTSPILSLLFLLFIFYSCNEKYLKEKKMFLGNQEHTGNYDSPSVKDEPEILWKFETGGQVISSPVIFDNTVYIGSSDNRLYAINAGTGKVLWEFETGGAVNSTPVVTKDKVMFLSYDGFFYALNREDGKLVWKFKTQGESRFLVKDYFNKSFKPDFWDFYLSSPVVKGDKVYFGSSDSNIYALDIVTGEKIWSYKTGGSVHSSPAISGNSLVIGSWDSNVYCLNASTGKEKWKFETGKDLKSYIWHGVQASPAIDDSTVYIGSRDAKFYALDLETGKPIWITDEFNRSWMPSSTAVGPKNIYTGSSDSFSFFSIDRKSGDINYAVDTKAYTFSSPAIDREMAYIGSANGRLYGIELTSGDIKWEFETMGARKDTIHLFNAGGGLDKEKYKVLTKDIRDMPALSSLMEKIFSSTGAIVSSPVISDRVIYFGSSDGHVYAITDKK</sequence>
<dbReference type="Gene3D" id="2.40.128.630">
    <property type="match status" value="2"/>
</dbReference>
<dbReference type="InterPro" id="IPR002372">
    <property type="entry name" value="PQQ_rpt_dom"/>
</dbReference>
<dbReference type="PANTHER" id="PTHR34512">
    <property type="entry name" value="CELL SURFACE PROTEIN"/>
    <property type="match status" value="1"/>
</dbReference>
<dbReference type="Pfam" id="PF13360">
    <property type="entry name" value="PQQ_2"/>
    <property type="match status" value="2"/>
</dbReference>